<dbReference type="EMBL" id="LFXJ01000005">
    <property type="protein sequence ID" value="KMY32255.1"/>
    <property type="molecule type" value="Genomic_DNA"/>
</dbReference>
<dbReference type="OrthoDB" id="2736220at2"/>
<dbReference type="GeneID" id="96598376"/>
<evidence type="ECO:0000313" key="2">
    <source>
        <dbReference type="EMBL" id="KMY32255.1"/>
    </source>
</evidence>
<keyword evidence="1" id="KW-0175">Coiled coil</keyword>
<accession>A0A0K9FCQ5</accession>
<comment type="caution">
    <text evidence="2">The sequence shown here is derived from an EMBL/GenBank/DDBJ whole genome shotgun (WGS) entry which is preliminary data.</text>
</comment>
<evidence type="ECO:0000256" key="1">
    <source>
        <dbReference type="SAM" id="Coils"/>
    </source>
</evidence>
<name>A0A0K9FCQ5_9BACI</name>
<proteinExistence type="predicted"/>
<gene>
    <name evidence="2" type="ORF">ACZ11_08905</name>
</gene>
<sequence>MQKNTNKKIELIDTKIILEKYKENIELVQKSLKQLELEISKLQGEGLVELEKLTNDLSKLQILSTSINFKAKSLICNNSKTIETLTTK</sequence>
<organism evidence="2 3">
    <name type="scientific">Lysinibacillus xylanilyticus</name>
    <dbReference type="NCBI Taxonomy" id="582475"/>
    <lineage>
        <taxon>Bacteria</taxon>
        <taxon>Bacillati</taxon>
        <taxon>Bacillota</taxon>
        <taxon>Bacilli</taxon>
        <taxon>Bacillales</taxon>
        <taxon>Bacillaceae</taxon>
        <taxon>Lysinibacillus</taxon>
    </lineage>
</organism>
<protein>
    <submittedName>
        <fullName evidence="2">Uncharacterized protein</fullName>
    </submittedName>
</protein>
<reference evidence="3" key="1">
    <citation type="submission" date="2015-07" db="EMBL/GenBank/DDBJ databases">
        <authorList>
            <consortium name="Consortium for Microbial Forensics and Genomics (microFORGE)"/>
            <person name="Knight B.M."/>
            <person name="Roberts D.P."/>
            <person name="Lin D."/>
            <person name="Hari K."/>
            <person name="Fletcher J."/>
            <person name="Melcher U."/>
            <person name="Blagden T."/>
            <person name="Winegar R.A."/>
        </authorList>
    </citation>
    <scope>NUCLEOTIDE SEQUENCE [LARGE SCALE GENOMIC DNA]</scope>
    <source>
        <strain evidence="3">DSM 23493</strain>
    </source>
</reference>
<evidence type="ECO:0000313" key="3">
    <source>
        <dbReference type="Proteomes" id="UP000037326"/>
    </source>
</evidence>
<dbReference type="Proteomes" id="UP000037326">
    <property type="component" value="Unassembled WGS sequence"/>
</dbReference>
<dbReference type="RefSeq" id="WP_049665404.1">
    <property type="nucleotide sequence ID" value="NZ_JBIVOC010000006.1"/>
</dbReference>
<dbReference type="AlphaFoldDB" id="A0A0K9FCQ5"/>
<feature type="coiled-coil region" evidence="1">
    <location>
        <begin position="18"/>
        <end position="45"/>
    </location>
</feature>
<dbReference type="PATRIC" id="fig|582475.4.peg.1333"/>